<gene>
    <name evidence="2" type="ORF">HKB35_11260</name>
</gene>
<organism evidence="2 3">
    <name type="scientific">Vibrio alginolyticus</name>
    <dbReference type="NCBI Taxonomy" id="663"/>
    <lineage>
        <taxon>Bacteria</taxon>
        <taxon>Pseudomonadati</taxon>
        <taxon>Pseudomonadota</taxon>
        <taxon>Gammaproteobacteria</taxon>
        <taxon>Vibrionales</taxon>
        <taxon>Vibrionaceae</taxon>
        <taxon>Vibrio</taxon>
    </lineage>
</organism>
<dbReference type="EMBL" id="JABCMA010000010">
    <property type="protein sequence ID" value="NMR74199.1"/>
    <property type="molecule type" value="Genomic_DNA"/>
</dbReference>
<protein>
    <submittedName>
        <fullName evidence="2">Uncharacterized protein</fullName>
    </submittedName>
</protein>
<dbReference type="AlphaFoldDB" id="A0A7Y0QZM5"/>
<sequence length="307" mass="34198">MAMWHSFKPLNLQVDGQYVEVVEDSALIAYYPNGGHLKFEIKYYTGNTKSVFDYSTNEKKKLDLVLPESEYKITVLEQGDEQVQQVKNLGCGALIGAAIAGPFGAAAGAYLGSKRKECPSIIEIPELNIRLEALAPIGYLKDLARNQFFSDREPEQTEEESNLASNSYELTPLPHQEDRNSLESTEEEPTKEAKARSVFVLVSIVLVAMTIGISNLENSRVRKNAEQANTFTHPLLESGARVPEGIKENPEVINQLVKIIGLYGYKCNSVSGIVEMSFTRGFSVWCNNHNYAYHIKDKGGNWVVTLQ</sequence>
<reference evidence="2 3" key="1">
    <citation type="submission" date="2020-04" db="EMBL/GenBank/DDBJ databases">
        <title>Whole-genome sequencing of Vibrio spp. from China reveals different genetic environments of blaCTX-M-14 among diverse lineages.</title>
        <authorList>
            <person name="Zheng Z."/>
            <person name="Ye L."/>
            <person name="Chen S."/>
        </authorList>
    </citation>
    <scope>NUCLEOTIDE SEQUENCE [LARGE SCALE GENOMIC DNA]</scope>
    <source>
        <strain evidence="2 3">Vb1636</strain>
    </source>
</reference>
<feature type="region of interest" description="Disordered" evidence="1">
    <location>
        <begin position="151"/>
        <end position="190"/>
    </location>
</feature>
<dbReference type="RefSeq" id="WP_153645753.1">
    <property type="nucleotide sequence ID" value="NZ_JABCMA010000010.1"/>
</dbReference>
<evidence type="ECO:0000256" key="1">
    <source>
        <dbReference type="SAM" id="MobiDB-lite"/>
    </source>
</evidence>
<evidence type="ECO:0000313" key="3">
    <source>
        <dbReference type="Proteomes" id="UP000565155"/>
    </source>
</evidence>
<comment type="caution">
    <text evidence="2">The sequence shown here is derived from an EMBL/GenBank/DDBJ whole genome shotgun (WGS) entry which is preliminary data.</text>
</comment>
<evidence type="ECO:0000313" key="2">
    <source>
        <dbReference type="EMBL" id="NMR74199.1"/>
    </source>
</evidence>
<proteinExistence type="predicted"/>
<name>A0A7Y0QZM5_VIBAL</name>
<accession>A0A7Y0QZM5</accession>
<dbReference type="Proteomes" id="UP000565155">
    <property type="component" value="Unassembled WGS sequence"/>
</dbReference>